<protein>
    <recommendedName>
        <fullName evidence="1">FAD-binding domain-containing protein</fullName>
    </recommendedName>
</protein>
<dbReference type="Gene3D" id="3.30.9.100">
    <property type="match status" value="1"/>
</dbReference>
<feature type="domain" description="FAD-binding" evidence="1">
    <location>
        <begin position="2"/>
        <end position="82"/>
    </location>
</feature>
<evidence type="ECO:0000313" key="2">
    <source>
        <dbReference type="EMBL" id="VVO66191.1"/>
    </source>
</evidence>
<dbReference type="OrthoDB" id="6310849at2"/>
<evidence type="ECO:0000313" key="3">
    <source>
        <dbReference type="Proteomes" id="UP000385207"/>
    </source>
</evidence>
<dbReference type="InterPro" id="IPR050816">
    <property type="entry name" value="Flavin-dep_Halogenase_NPB"/>
</dbReference>
<proteinExistence type="predicted"/>
<dbReference type="PANTHER" id="PTHR43747:SF1">
    <property type="entry name" value="SLR1998 PROTEIN"/>
    <property type="match status" value="1"/>
</dbReference>
<sequence length="432" mass="47669">MTAIVILGAGPAGAAVALGLRRLGYAVTLVSEWRRFAALEGVSVRVLEALRGAGLNQALKDAALPSQRQVSWNGQQHAQNIEYLLDRPSFDRGLREDLRLAGVELIEGRVLTVHPSGSRHRIELEGRPALLADFLVEARGRQAPALGKGLRGPETVSLLNRWQGTPGITASAVESLEDGWAWMARRADGQCYWQWTVDVASARLPGKATLLDYCRRRRQGSALAQSFFAAGPEDDLQLHARSSTAIVCPQVCGAHWIRVGDAAMAVDPLSGNGIFQSLSSALQAPTVINTLLRKPERAALAQRFHQQRVEQLFLRFARIGRDFYADEQRWLQQPFWQARRQWPDAVVAHAEADFNALRIERAPVLRDGFVDEAEVVITADQPLGIWHVQGIELAPLVRRLRTEPAEQALAGLTVEQGRVVRGWLLAQGFKPD</sequence>
<dbReference type="PANTHER" id="PTHR43747">
    <property type="entry name" value="FAD-BINDING PROTEIN"/>
    <property type="match status" value="1"/>
</dbReference>
<dbReference type="PRINTS" id="PR00420">
    <property type="entry name" value="RNGMNOXGNASE"/>
</dbReference>
<evidence type="ECO:0000259" key="1">
    <source>
        <dbReference type="Pfam" id="PF01494"/>
    </source>
</evidence>
<dbReference type="Proteomes" id="UP000385207">
    <property type="component" value="Unassembled WGS sequence"/>
</dbReference>
<dbReference type="GO" id="GO:0071949">
    <property type="term" value="F:FAD binding"/>
    <property type="evidence" value="ECO:0007669"/>
    <property type="project" value="InterPro"/>
</dbReference>
<organism evidence="2 3">
    <name type="scientific">Pseudomonas fluorescens</name>
    <dbReference type="NCBI Taxonomy" id="294"/>
    <lineage>
        <taxon>Bacteria</taxon>
        <taxon>Pseudomonadati</taxon>
        <taxon>Pseudomonadota</taxon>
        <taxon>Gammaproteobacteria</taxon>
        <taxon>Pseudomonadales</taxon>
        <taxon>Pseudomonadaceae</taxon>
        <taxon>Pseudomonas</taxon>
    </lineage>
</organism>
<dbReference type="EMBL" id="CABVII010000003">
    <property type="protein sequence ID" value="VVO66191.1"/>
    <property type="molecule type" value="Genomic_DNA"/>
</dbReference>
<gene>
    <name evidence="2" type="ORF">PS862_01090</name>
</gene>
<dbReference type="Gene3D" id="3.50.50.60">
    <property type="entry name" value="FAD/NAD(P)-binding domain"/>
    <property type="match status" value="1"/>
</dbReference>
<dbReference type="GO" id="GO:0003824">
    <property type="term" value="F:catalytic activity"/>
    <property type="evidence" value="ECO:0007669"/>
    <property type="project" value="UniProtKB-ARBA"/>
</dbReference>
<dbReference type="Pfam" id="PF01494">
    <property type="entry name" value="FAD_binding_3"/>
    <property type="match status" value="1"/>
</dbReference>
<dbReference type="InterPro" id="IPR036188">
    <property type="entry name" value="FAD/NAD-bd_sf"/>
</dbReference>
<accession>A0A5E7HPB5</accession>
<dbReference type="AlphaFoldDB" id="A0A5E7HPB5"/>
<dbReference type="InterPro" id="IPR002938">
    <property type="entry name" value="FAD-bd"/>
</dbReference>
<reference evidence="2 3" key="1">
    <citation type="submission" date="2019-09" db="EMBL/GenBank/DDBJ databases">
        <authorList>
            <person name="Chandra G."/>
            <person name="Truman W A."/>
        </authorList>
    </citation>
    <scope>NUCLEOTIDE SEQUENCE [LARGE SCALE GENOMIC DNA]</scope>
    <source>
        <strain evidence="2">PS862</strain>
    </source>
</reference>
<dbReference type="SUPFAM" id="SSF51905">
    <property type="entry name" value="FAD/NAD(P)-binding domain"/>
    <property type="match status" value="1"/>
</dbReference>
<name>A0A5E7HPB5_PSEFL</name>
<dbReference type="RefSeq" id="WP_150783391.1">
    <property type="nucleotide sequence ID" value="NZ_CABVII010000003.1"/>
</dbReference>